<gene>
    <name evidence="1" type="ORF">PSON_ATCC_30995.1.T1780019</name>
</gene>
<reference evidence="1" key="1">
    <citation type="submission" date="2021-01" db="EMBL/GenBank/DDBJ databases">
        <authorList>
            <consortium name="Genoscope - CEA"/>
            <person name="William W."/>
        </authorList>
    </citation>
    <scope>NUCLEOTIDE SEQUENCE</scope>
</reference>
<keyword evidence="2" id="KW-1185">Reference proteome</keyword>
<dbReference type="OrthoDB" id="307398at2759"/>
<protein>
    <submittedName>
        <fullName evidence="1">Uncharacterized protein</fullName>
    </submittedName>
</protein>
<proteinExistence type="predicted"/>
<dbReference type="EMBL" id="CAJJDN010000178">
    <property type="protein sequence ID" value="CAD8127587.1"/>
    <property type="molecule type" value="Genomic_DNA"/>
</dbReference>
<sequence>MNNQSNVEQFDFKNVEQEPKIQQIKSIRVQANRYYTQKQQEEESESLDTLQSVFNSEQELKGIFESLSNISTTNTIKLKKKKQKGVYNGNSFKTRLAKKTKMQSFRLEEEACSQDEEESLPQNLIDVDLQFREEAIFSVQKIIESRKKLQ</sequence>
<accession>A0A8S1RJD7</accession>
<dbReference type="AlphaFoldDB" id="A0A8S1RJD7"/>
<evidence type="ECO:0000313" key="2">
    <source>
        <dbReference type="Proteomes" id="UP000692954"/>
    </source>
</evidence>
<organism evidence="1 2">
    <name type="scientific">Paramecium sonneborni</name>
    <dbReference type="NCBI Taxonomy" id="65129"/>
    <lineage>
        <taxon>Eukaryota</taxon>
        <taxon>Sar</taxon>
        <taxon>Alveolata</taxon>
        <taxon>Ciliophora</taxon>
        <taxon>Intramacronucleata</taxon>
        <taxon>Oligohymenophorea</taxon>
        <taxon>Peniculida</taxon>
        <taxon>Parameciidae</taxon>
        <taxon>Paramecium</taxon>
    </lineage>
</organism>
<evidence type="ECO:0000313" key="1">
    <source>
        <dbReference type="EMBL" id="CAD8127587.1"/>
    </source>
</evidence>
<name>A0A8S1RJD7_9CILI</name>
<comment type="caution">
    <text evidence="1">The sequence shown here is derived from an EMBL/GenBank/DDBJ whole genome shotgun (WGS) entry which is preliminary data.</text>
</comment>
<dbReference type="Proteomes" id="UP000692954">
    <property type="component" value="Unassembled WGS sequence"/>
</dbReference>